<reference evidence="1 2" key="1">
    <citation type="journal article" date="2016" name="Nat. Commun.">
        <title>Thousands of microbial genomes shed light on interconnected biogeochemical processes in an aquifer system.</title>
        <authorList>
            <person name="Anantharaman K."/>
            <person name="Brown C.T."/>
            <person name="Hug L.A."/>
            <person name="Sharon I."/>
            <person name="Castelle C.J."/>
            <person name="Probst A.J."/>
            <person name="Thomas B.C."/>
            <person name="Singh A."/>
            <person name="Wilkins M.J."/>
            <person name="Karaoz U."/>
            <person name="Brodie E.L."/>
            <person name="Williams K.H."/>
            <person name="Hubbard S.S."/>
            <person name="Banfield J.F."/>
        </authorList>
    </citation>
    <scope>NUCLEOTIDE SEQUENCE [LARGE SCALE GENOMIC DNA]</scope>
</reference>
<proteinExistence type="predicted"/>
<accession>A0A1F5YAA2</accession>
<organism evidence="1 2">
    <name type="scientific">Candidatus Glassbacteria bacterium GWA2_58_10</name>
    <dbReference type="NCBI Taxonomy" id="1817865"/>
    <lineage>
        <taxon>Bacteria</taxon>
        <taxon>Candidatus Glassiibacteriota</taxon>
    </lineage>
</organism>
<comment type="caution">
    <text evidence="1">The sequence shown here is derived from an EMBL/GenBank/DDBJ whole genome shotgun (WGS) entry which is preliminary data.</text>
</comment>
<gene>
    <name evidence="1" type="ORF">A2Z86_03395</name>
</gene>
<sequence>MHCLLESPEREAQAAIIQGKTGPQYDLRNDFYFSLYRNFAVRMRNDWFTNRFPRWYPLSNSVMNAVEWQDELTSDNVYYKNETGRLEDLYWPLDRVRLSVVPAHEGILRIFLDTFTPNFSEFEIQFGADSLVTTQKAALFWSLEPGVNRLHVRSVNQMGIRGRPVRLEIRWNTEEEIRRAG</sequence>
<name>A0A1F5YAA2_9BACT</name>
<dbReference type="AlphaFoldDB" id="A0A1F5YAA2"/>
<evidence type="ECO:0000313" key="1">
    <source>
        <dbReference type="EMBL" id="OGF97155.1"/>
    </source>
</evidence>
<evidence type="ECO:0000313" key="2">
    <source>
        <dbReference type="Proteomes" id="UP000176992"/>
    </source>
</evidence>
<dbReference type="EMBL" id="MFIV01000239">
    <property type="protein sequence ID" value="OGF97155.1"/>
    <property type="molecule type" value="Genomic_DNA"/>
</dbReference>
<protein>
    <submittedName>
        <fullName evidence="1">Uncharacterized protein</fullName>
    </submittedName>
</protein>
<dbReference type="Proteomes" id="UP000176992">
    <property type="component" value="Unassembled WGS sequence"/>
</dbReference>